<sequence>MKEEAKGVTKKKSPDYGAFYPSCWANIVNEYRRLFVNIFEDLLGAEKNNFENKHKQLSNSAKALCTASLAMIHMNAIVLLLLSDDGASTSTMKSLYYPRSSSRAANRVRIELGFSNVGLMSAGQQPGLRSPLPAGLKRSSSAPGSGNAEGRGGSPKQGAMPPAAAKSKRSAGNASSKMVEN</sequence>
<feature type="region of interest" description="Disordered" evidence="1">
    <location>
        <begin position="125"/>
        <end position="181"/>
    </location>
</feature>
<proteinExistence type="predicted"/>
<dbReference type="EnsemblMetazoa" id="GAUT033291-RA">
    <property type="protein sequence ID" value="GAUT033291-PA"/>
    <property type="gene ID" value="GAUT033291"/>
</dbReference>
<keyword evidence="3" id="KW-1185">Reference proteome</keyword>
<dbReference type="VEuPathDB" id="VectorBase:GAUT033291"/>
<protein>
    <submittedName>
        <fullName evidence="2">Uncharacterized protein</fullName>
    </submittedName>
</protein>
<dbReference type="AlphaFoldDB" id="A0A1A9VCY7"/>
<name>A0A1A9VCY7_GLOAU</name>
<organism evidence="2 3">
    <name type="scientific">Glossina austeni</name>
    <name type="common">Savannah tsetse fly</name>
    <dbReference type="NCBI Taxonomy" id="7395"/>
    <lineage>
        <taxon>Eukaryota</taxon>
        <taxon>Metazoa</taxon>
        <taxon>Ecdysozoa</taxon>
        <taxon>Arthropoda</taxon>
        <taxon>Hexapoda</taxon>
        <taxon>Insecta</taxon>
        <taxon>Pterygota</taxon>
        <taxon>Neoptera</taxon>
        <taxon>Endopterygota</taxon>
        <taxon>Diptera</taxon>
        <taxon>Brachycera</taxon>
        <taxon>Muscomorpha</taxon>
        <taxon>Hippoboscoidea</taxon>
        <taxon>Glossinidae</taxon>
        <taxon>Glossina</taxon>
    </lineage>
</organism>
<accession>A0A1A9VCY7</accession>
<feature type="compositionally biased region" description="Polar residues" evidence="1">
    <location>
        <begin position="170"/>
        <end position="181"/>
    </location>
</feature>
<evidence type="ECO:0000256" key="1">
    <source>
        <dbReference type="SAM" id="MobiDB-lite"/>
    </source>
</evidence>
<evidence type="ECO:0000313" key="2">
    <source>
        <dbReference type="EnsemblMetazoa" id="GAUT033291-PA"/>
    </source>
</evidence>
<dbReference type="Proteomes" id="UP000078200">
    <property type="component" value="Unassembled WGS sequence"/>
</dbReference>
<reference evidence="2" key="1">
    <citation type="submission" date="2020-05" db="UniProtKB">
        <authorList>
            <consortium name="EnsemblMetazoa"/>
        </authorList>
    </citation>
    <scope>IDENTIFICATION</scope>
    <source>
        <strain evidence="2">TTRI</strain>
    </source>
</reference>
<evidence type="ECO:0000313" key="3">
    <source>
        <dbReference type="Proteomes" id="UP000078200"/>
    </source>
</evidence>